<protein>
    <submittedName>
        <fullName evidence="1">Uncharacterized protein</fullName>
    </submittedName>
</protein>
<name>A0A8T0H9B5_CERPU</name>
<keyword evidence="2" id="KW-1185">Reference proteome</keyword>
<gene>
    <name evidence="1" type="ORF">KC19_7G163900</name>
</gene>
<evidence type="ECO:0000313" key="1">
    <source>
        <dbReference type="EMBL" id="KAG0567820.1"/>
    </source>
</evidence>
<dbReference type="Proteomes" id="UP000822688">
    <property type="component" value="Chromosome 7"/>
</dbReference>
<comment type="caution">
    <text evidence="1">The sequence shown here is derived from an EMBL/GenBank/DDBJ whole genome shotgun (WGS) entry which is preliminary data.</text>
</comment>
<dbReference type="AlphaFoldDB" id="A0A8T0H9B5"/>
<organism evidence="1 2">
    <name type="scientific">Ceratodon purpureus</name>
    <name type="common">Fire moss</name>
    <name type="synonym">Dicranum purpureum</name>
    <dbReference type="NCBI Taxonomy" id="3225"/>
    <lineage>
        <taxon>Eukaryota</taxon>
        <taxon>Viridiplantae</taxon>
        <taxon>Streptophyta</taxon>
        <taxon>Embryophyta</taxon>
        <taxon>Bryophyta</taxon>
        <taxon>Bryophytina</taxon>
        <taxon>Bryopsida</taxon>
        <taxon>Dicranidae</taxon>
        <taxon>Pseudoditrichales</taxon>
        <taxon>Ditrichaceae</taxon>
        <taxon>Ceratodon</taxon>
    </lineage>
</organism>
<proteinExistence type="predicted"/>
<dbReference type="EMBL" id="CM026428">
    <property type="protein sequence ID" value="KAG0567820.1"/>
    <property type="molecule type" value="Genomic_DNA"/>
</dbReference>
<evidence type="ECO:0000313" key="2">
    <source>
        <dbReference type="Proteomes" id="UP000822688"/>
    </source>
</evidence>
<sequence length="66" mass="7917">MVVCWLLQWKRFICHQSGWATLYPVARGDLSCTLLRYNANLELKLSTLFSFHLHNELQRPWKVIDR</sequence>
<reference evidence="1" key="1">
    <citation type="submission" date="2020-06" db="EMBL/GenBank/DDBJ databases">
        <title>WGS assembly of Ceratodon purpureus strain R40.</title>
        <authorList>
            <person name="Carey S.B."/>
            <person name="Jenkins J."/>
            <person name="Shu S."/>
            <person name="Lovell J.T."/>
            <person name="Sreedasyam A."/>
            <person name="Maumus F."/>
            <person name="Tiley G.P."/>
            <person name="Fernandez-Pozo N."/>
            <person name="Barry K."/>
            <person name="Chen C."/>
            <person name="Wang M."/>
            <person name="Lipzen A."/>
            <person name="Daum C."/>
            <person name="Saski C.A."/>
            <person name="Payton A.C."/>
            <person name="Mcbreen J.C."/>
            <person name="Conrad R.E."/>
            <person name="Kollar L.M."/>
            <person name="Olsson S."/>
            <person name="Huttunen S."/>
            <person name="Landis J.B."/>
            <person name="Wickett N.J."/>
            <person name="Johnson M.G."/>
            <person name="Rensing S.A."/>
            <person name="Grimwood J."/>
            <person name="Schmutz J."/>
            <person name="Mcdaniel S.F."/>
        </authorList>
    </citation>
    <scope>NUCLEOTIDE SEQUENCE</scope>
    <source>
        <strain evidence="1">R40</strain>
    </source>
</reference>
<accession>A0A8T0H9B5</accession>